<dbReference type="Proteomes" id="UP000805704">
    <property type="component" value="Chromosome 21"/>
</dbReference>
<proteinExistence type="predicted"/>
<organism evidence="1 2">
    <name type="scientific">Nibea albiflora</name>
    <name type="common">Yellow drum</name>
    <name type="synonym">Corvina albiflora</name>
    <dbReference type="NCBI Taxonomy" id="240163"/>
    <lineage>
        <taxon>Eukaryota</taxon>
        <taxon>Metazoa</taxon>
        <taxon>Chordata</taxon>
        <taxon>Craniata</taxon>
        <taxon>Vertebrata</taxon>
        <taxon>Euteleostomi</taxon>
        <taxon>Actinopterygii</taxon>
        <taxon>Neopterygii</taxon>
        <taxon>Teleostei</taxon>
        <taxon>Neoteleostei</taxon>
        <taxon>Acanthomorphata</taxon>
        <taxon>Eupercaria</taxon>
        <taxon>Sciaenidae</taxon>
        <taxon>Nibea</taxon>
    </lineage>
</organism>
<reference evidence="1" key="1">
    <citation type="submission" date="2020-04" db="EMBL/GenBank/DDBJ databases">
        <title>A chromosome-scale assembly and high-density genetic map of the yellow drum (Nibea albiflora) genome.</title>
        <authorList>
            <person name="Xu D."/>
            <person name="Zhang W."/>
            <person name="Chen R."/>
            <person name="Tan P."/>
            <person name="Wang L."/>
            <person name="Song H."/>
            <person name="Tian L."/>
            <person name="Zhu Q."/>
            <person name="Wang B."/>
        </authorList>
    </citation>
    <scope>NUCLEOTIDE SEQUENCE</scope>
    <source>
        <strain evidence="1">ZJHYS-2018</strain>
    </source>
</reference>
<keyword evidence="2" id="KW-1185">Reference proteome</keyword>
<dbReference type="EMBL" id="CM024809">
    <property type="protein sequence ID" value="KAG8006172.1"/>
    <property type="molecule type" value="Genomic_DNA"/>
</dbReference>
<protein>
    <submittedName>
        <fullName evidence="1">PLAC8-like protein 1</fullName>
    </submittedName>
</protein>
<sequence>MAEVTQWLERMEEAQSVDCLEMVDGEQASRWQEVKMVVRDRWDQGNVPRSRHRQRQVNPTQGWGKQGVTTTSIVTAAHYGRVGDEVEEEQHREGHDMAVQQQVSSVMATQGSADWSTELFHCCRDKKTCCYGLCCFPCMQCETTKDFGWFFLLPLLDFGGLISMSLRFSMRERYDIRGSFVDDCFKVCCCYPCVWCQMHRELKIRQ</sequence>
<gene>
    <name evidence="1" type="primary">PLAC8L1.3</name>
    <name evidence="1" type="ORF">GBF38_005356</name>
</gene>
<comment type="caution">
    <text evidence="1">The sequence shown here is derived from an EMBL/GenBank/DDBJ whole genome shotgun (WGS) entry which is preliminary data.</text>
</comment>
<name>A0ACB7EVB6_NIBAL</name>
<evidence type="ECO:0000313" key="2">
    <source>
        <dbReference type="Proteomes" id="UP000805704"/>
    </source>
</evidence>
<evidence type="ECO:0000313" key="1">
    <source>
        <dbReference type="EMBL" id="KAG8006172.1"/>
    </source>
</evidence>
<accession>A0ACB7EVB6</accession>